<name>A0A2M7S7A7_9BACT</name>
<sequence>MGKKDEFSDLTEKIIAACFDVHGELGPGFVEKIYVNALKVALDERVLKQETEKEFSVQFHNSPAGQFRADIVVEDCVIIEIKAIEGYMPKIFEAQVISYLKSSGLKVGLLVNFGNRSCEIRRLVNPNF</sequence>
<dbReference type="EMBL" id="PFMR01000269">
    <property type="protein sequence ID" value="PIZ15318.1"/>
    <property type="molecule type" value="Genomic_DNA"/>
</dbReference>
<dbReference type="Pfam" id="PF13366">
    <property type="entry name" value="PDDEXK_3"/>
    <property type="match status" value="1"/>
</dbReference>
<gene>
    <name evidence="1" type="ORF">COY52_09975</name>
</gene>
<protein>
    <submittedName>
        <fullName evidence="1">GxxExxY protein</fullName>
    </submittedName>
</protein>
<proteinExistence type="predicted"/>
<dbReference type="AlphaFoldDB" id="A0A2M7S7A7"/>
<organism evidence="1 2">
    <name type="scientific">Candidatus Desantisbacteria bacterium CG_4_10_14_0_8_um_filter_48_22</name>
    <dbReference type="NCBI Taxonomy" id="1974543"/>
    <lineage>
        <taxon>Bacteria</taxon>
        <taxon>Candidatus Desantisiibacteriota</taxon>
    </lineage>
</organism>
<dbReference type="NCBIfam" id="TIGR04256">
    <property type="entry name" value="GxxExxY"/>
    <property type="match status" value="1"/>
</dbReference>
<evidence type="ECO:0000313" key="2">
    <source>
        <dbReference type="Proteomes" id="UP000229307"/>
    </source>
</evidence>
<reference evidence="2" key="1">
    <citation type="submission" date="2017-09" db="EMBL/GenBank/DDBJ databases">
        <title>Depth-based differentiation of microbial function through sediment-hosted aquifers and enrichment of novel symbionts in the deep terrestrial subsurface.</title>
        <authorList>
            <person name="Probst A.J."/>
            <person name="Ladd B."/>
            <person name="Jarett J.K."/>
            <person name="Geller-Mcgrath D.E."/>
            <person name="Sieber C.M.K."/>
            <person name="Emerson J.B."/>
            <person name="Anantharaman K."/>
            <person name="Thomas B.C."/>
            <person name="Malmstrom R."/>
            <person name="Stieglmeier M."/>
            <person name="Klingl A."/>
            <person name="Woyke T."/>
            <person name="Ryan C.M."/>
            <person name="Banfield J.F."/>
        </authorList>
    </citation>
    <scope>NUCLEOTIDE SEQUENCE [LARGE SCALE GENOMIC DNA]</scope>
</reference>
<dbReference type="InterPro" id="IPR026350">
    <property type="entry name" value="GxxExxY"/>
</dbReference>
<accession>A0A2M7S7A7</accession>
<comment type="caution">
    <text evidence="1">The sequence shown here is derived from an EMBL/GenBank/DDBJ whole genome shotgun (WGS) entry which is preliminary data.</text>
</comment>
<dbReference type="Proteomes" id="UP000229307">
    <property type="component" value="Unassembled WGS sequence"/>
</dbReference>
<evidence type="ECO:0000313" key="1">
    <source>
        <dbReference type="EMBL" id="PIZ15318.1"/>
    </source>
</evidence>